<dbReference type="GO" id="GO:0015143">
    <property type="term" value="F:urate transmembrane transporter activity"/>
    <property type="evidence" value="ECO:0007669"/>
    <property type="project" value="TreeGrafter"/>
</dbReference>
<evidence type="ECO:0000313" key="16">
    <source>
        <dbReference type="Proteomes" id="UP000694415"/>
    </source>
</evidence>
<feature type="transmembrane region" description="Helical" evidence="14">
    <location>
        <begin position="142"/>
        <end position="170"/>
    </location>
</feature>
<keyword evidence="4" id="KW-1003">Cell membrane</keyword>
<feature type="transmembrane region" description="Helical" evidence="14">
    <location>
        <begin position="399"/>
        <end position="422"/>
    </location>
</feature>
<evidence type="ECO:0000256" key="14">
    <source>
        <dbReference type="SAM" id="Phobius"/>
    </source>
</evidence>
<comment type="similarity">
    <text evidence="2">Belongs to the major facilitator superfamily. Sodium/anion cotransporter family.</text>
</comment>
<dbReference type="InterPro" id="IPR011701">
    <property type="entry name" value="MFS"/>
</dbReference>
<evidence type="ECO:0000256" key="1">
    <source>
        <dbReference type="ARBA" id="ARBA00004424"/>
    </source>
</evidence>
<dbReference type="Ensembl" id="ENSMSIT00000041989.1">
    <property type="protein sequence ID" value="ENSMSIP00000033313.1"/>
    <property type="gene ID" value="ENSMSIG00000027858.1"/>
</dbReference>
<dbReference type="AlphaFoldDB" id="A0A8C6I9G7"/>
<evidence type="ECO:0000256" key="12">
    <source>
        <dbReference type="ARBA" id="ARBA00023201"/>
    </source>
</evidence>
<feature type="transmembrane region" description="Helical" evidence="14">
    <location>
        <begin position="205"/>
        <end position="224"/>
    </location>
</feature>
<keyword evidence="8" id="KW-0915">Sodium</keyword>
<comment type="catalytic activity">
    <reaction evidence="13">
        <text>3 Na(+)(out) + phosphate(out) = 3 Na(+)(in) + phosphate(in)</text>
        <dbReference type="Rhea" id="RHEA:71255"/>
        <dbReference type="ChEBI" id="CHEBI:29101"/>
        <dbReference type="ChEBI" id="CHEBI:43474"/>
    </reaction>
</comment>
<keyword evidence="11" id="KW-0325">Glycoprotein</keyword>
<dbReference type="GO" id="GO:0019534">
    <property type="term" value="F:toxin transmembrane transporter activity"/>
    <property type="evidence" value="ECO:0007669"/>
    <property type="project" value="TreeGrafter"/>
</dbReference>
<dbReference type="SUPFAM" id="SSF103473">
    <property type="entry name" value="MFS general substrate transporter"/>
    <property type="match status" value="1"/>
</dbReference>
<keyword evidence="3" id="KW-0813">Transport</keyword>
<keyword evidence="16" id="KW-1185">Reference proteome</keyword>
<reference evidence="15" key="2">
    <citation type="submission" date="2025-09" db="UniProtKB">
        <authorList>
            <consortium name="Ensembl"/>
        </authorList>
    </citation>
    <scope>IDENTIFICATION</scope>
</reference>
<reference evidence="15" key="1">
    <citation type="submission" date="2025-08" db="UniProtKB">
        <authorList>
            <consortium name="Ensembl"/>
        </authorList>
    </citation>
    <scope>IDENTIFICATION</scope>
</reference>
<dbReference type="GO" id="GO:0015562">
    <property type="term" value="F:efflux transmembrane transporter activity"/>
    <property type="evidence" value="ECO:0007669"/>
    <property type="project" value="TreeGrafter"/>
</dbReference>
<dbReference type="FunFam" id="1.20.1250.20:FF:000003">
    <property type="entry name" value="Solute carrier family 17 member 3"/>
    <property type="match status" value="1"/>
</dbReference>
<dbReference type="GO" id="GO:0042910">
    <property type="term" value="F:xenobiotic transmembrane transporter activity"/>
    <property type="evidence" value="ECO:0007669"/>
    <property type="project" value="TreeGrafter"/>
</dbReference>
<evidence type="ECO:0000256" key="6">
    <source>
        <dbReference type="ARBA" id="ARBA00022847"/>
    </source>
</evidence>
<feature type="transmembrane region" description="Helical" evidence="14">
    <location>
        <begin position="434"/>
        <end position="452"/>
    </location>
</feature>
<comment type="subcellular location">
    <subcellularLocation>
        <location evidence="1">Apical cell membrane</location>
        <topology evidence="1">Multi-pass membrane protein</topology>
    </subcellularLocation>
</comment>
<keyword evidence="10 14" id="KW-0472">Membrane</keyword>
<dbReference type="InterPro" id="IPR050382">
    <property type="entry name" value="MFS_Na/Anion_cotransporter"/>
</dbReference>
<dbReference type="Pfam" id="PF07690">
    <property type="entry name" value="MFS_1"/>
    <property type="match status" value="1"/>
</dbReference>
<keyword evidence="5 14" id="KW-0812">Transmembrane</keyword>
<proteinExistence type="inferred from homology"/>
<dbReference type="GeneTree" id="ENSGT00940000162523"/>
<evidence type="ECO:0000256" key="7">
    <source>
        <dbReference type="ARBA" id="ARBA00022989"/>
    </source>
</evidence>
<keyword evidence="7 14" id="KW-1133">Transmembrane helix</keyword>
<keyword evidence="9" id="KW-0406">Ion transport</keyword>
<feature type="transmembrane region" description="Helical" evidence="14">
    <location>
        <begin position="308"/>
        <end position="329"/>
    </location>
</feature>
<evidence type="ECO:0000313" key="15">
    <source>
        <dbReference type="Ensembl" id="ENSMSIP00000033313.1"/>
    </source>
</evidence>
<dbReference type="GO" id="GO:0006814">
    <property type="term" value="P:sodium ion transport"/>
    <property type="evidence" value="ECO:0007669"/>
    <property type="project" value="UniProtKB-KW"/>
</dbReference>
<dbReference type="GO" id="GO:0016324">
    <property type="term" value="C:apical plasma membrane"/>
    <property type="evidence" value="ECO:0007669"/>
    <property type="project" value="UniProtKB-SubCell"/>
</dbReference>
<evidence type="ECO:0000256" key="5">
    <source>
        <dbReference type="ARBA" id="ARBA00022692"/>
    </source>
</evidence>
<feature type="transmembrane region" description="Helical" evidence="14">
    <location>
        <begin position="267"/>
        <end position="288"/>
    </location>
</feature>
<dbReference type="PANTHER" id="PTHR11662:SF134">
    <property type="entry name" value="SODIUM-DEPENDENT PHOSPHATE TRANSPORT PROTEIN 4"/>
    <property type="match status" value="1"/>
</dbReference>
<dbReference type="Proteomes" id="UP000694415">
    <property type="component" value="Unplaced"/>
</dbReference>
<dbReference type="GO" id="GO:0015293">
    <property type="term" value="F:symporter activity"/>
    <property type="evidence" value="ECO:0007669"/>
    <property type="project" value="UniProtKB-KW"/>
</dbReference>
<evidence type="ECO:0000256" key="10">
    <source>
        <dbReference type="ARBA" id="ARBA00023136"/>
    </source>
</evidence>
<protein>
    <submittedName>
        <fullName evidence="15">Solute carrier family 17 (sodium phosphate), member 3</fullName>
    </submittedName>
</protein>
<sequence length="469" mass="51308">MATVVEMSPTSEQSEFVLGTPVNKKTPALKVPSLCSMRYGIAFVTHFCNFTLLAQNSIVSITMVAMVNNTDHPPHLNSSTEQLPAGLSGDQHEASKHLPIKAPVYNWSPQTQGIIFSSVQYGMILMQGPGGYLAGKIGTKKVVGIALLGSSLLTLCIPLAANLGLVFFLATRAVQGLMQGTGYGGQFALWQRWAPPNERSRLCTIALSGGGGVLCSLLWFIVIYDDPVSHPWISGPEREYILSSLNQQLSSEEQPLPIKAMLKSLPLWSMCLCTMTHQWLVNTFIIYTPTYISSVFKVNIRDNGFLSSLPFIVAWVLGILGGWLADFLLSKNFRLITVRKFITILGNAPPAALVAALPYIQSSYITTIIFLTISCGLCPLCQAGIYINALDIAPRYASLLMGTSRGLAHSSAVLVPIVAGFFLSQDSEFGWRNFFFVVFAVNLLGLIIYLVFGKADVQEWARERKLTRL</sequence>
<evidence type="ECO:0000256" key="4">
    <source>
        <dbReference type="ARBA" id="ARBA00022475"/>
    </source>
</evidence>
<evidence type="ECO:0000256" key="11">
    <source>
        <dbReference type="ARBA" id="ARBA00023180"/>
    </source>
</evidence>
<dbReference type="Gene3D" id="1.20.1250.20">
    <property type="entry name" value="MFS general substrate transporter like domains"/>
    <property type="match status" value="2"/>
</dbReference>
<dbReference type="InterPro" id="IPR036259">
    <property type="entry name" value="MFS_trans_sf"/>
</dbReference>
<evidence type="ECO:0000256" key="2">
    <source>
        <dbReference type="ARBA" id="ARBA00008586"/>
    </source>
</evidence>
<evidence type="ECO:0000256" key="8">
    <source>
        <dbReference type="ARBA" id="ARBA00023053"/>
    </source>
</evidence>
<organism evidence="15 16">
    <name type="scientific">Mus spicilegus</name>
    <name type="common">Mound-building mouse</name>
    <dbReference type="NCBI Taxonomy" id="10103"/>
    <lineage>
        <taxon>Eukaryota</taxon>
        <taxon>Metazoa</taxon>
        <taxon>Chordata</taxon>
        <taxon>Craniata</taxon>
        <taxon>Vertebrata</taxon>
        <taxon>Euteleostomi</taxon>
        <taxon>Mammalia</taxon>
        <taxon>Eutheria</taxon>
        <taxon>Euarchontoglires</taxon>
        <taxon>Glires</taxon>
        <taxon>Rodentia</taxon>
        <taxon>Myomorpha</taxon>
        <taxon>Muroidea</taxon>
        <taxon>Muridae</taxon>
        <taxon>Murinae</taxon>
        <taxon>Mus</taxon>
        <taxon>Mus</taxon>
    </lineage>
</organism>
<dbReference type="GO" id="GO:0008308">
    <property type="term" value="F:voltage-gated monoatomic anion channel activity"/>
    <property type="evidence" value="ECO:0007669"/>
    <property type="project" value="TreeGrafter"/>
</dbReference>
<name>A0A8C6I9G7_MUSSI</name>
<accession>A0A8C6I9G7</accession>
<dbReference type="FunFam" id="1.20.1250.20:FF:000060">
    <property type="entry name" value="Solute carrier family 17 member 3"/>
    <property type="match status" value="1"/>
</dbReference>
<evidence type="ECO:0000256" key="9">
    <source>
        <dbReference type="ARBA" id="ARBA00023065"/>
    </source>
</evidence>
<feature type="transmembrane region" description="Helical" evidence="14">
    <location>
        <begin position="366"/>
        <end position="387"/>
    </location>
</feature>
<keyword evidence="12" id="KW-0739">Sodium transport</keyword>
<dbReference type="PANTHER" id="PTHR11662">
    <property type="entry name" value="SOLUTE CARRIER FAMILY 17"/>
    <property type="match status" value="1"/>
</dbReference>
<keyword evidence="6" id="KW-0769">Symport</keyword>
<evidence type="ECO:0000256" key="3">
    <source>
        <dbReference type="ARBA" id="ARBA00022448"/>
    </source>
</evidence>
<feature type="transmembrane region" description="Helical" evidence="14">
    <location>
        <begin position="341"/>
        <end position="360"/>
    </location>
</feature>
<evidence type="ECO:0000256" key="13">
    <source>
        <dbReference type="ARBA" id="ARBA00035839"/>
    </source>
</evidence>